<gene>
    <name evidence="1" type="ORF">BDN72DRAFT_960757</name>
</gene>
<name>A0ACD3APB0_9AGAR</name>
<accession>A0ACD3APB0</accession>
<dbReference type="Proteomes" id="UP000308600">
    <property type="component" value="Unassembled WGS sequence"/>
</dbReference>
<proteinExistence type="predicted"/>
<organism evidence="1 2">
    <name type="scientific">Pluteus cervinus</name>
    <dbReference type="NCBI Taxonomy" id="181527"/>
    <lineage>
        <taxon>Eukaryota</taxon>
        <taxon>Fungi</taxon>
        <taxon>Dikarya</taxon>
        <taxon>Basidiomycota</taxon>
        <taxon>Agaricomycotina</taxon>
        <taxon>Agaricomycetes</taxon>
        <taxon>Agaricomycetidae</taxon>
        <taxon>Agaricales</taxon>
        <taxon>Pluteineae</taxon>
        <taxon>Pluteaceae</taxon>
        <taxon>Pluteus</taxon>
    </lineage>
</organism>
<evidence type="ECO:0000313" key="2">
    <source>
        <dbReference type="Proteomes" id="UP000308600"/>
    </source>
</evidence>
<keyword evidence="2" id="KW-1185">Reference proteome</keyword>
<dbReference type="EMBL" id="ML208367">
    <property type="protein sequence ID" value="TFK67778.1"/>
    <property type="molecule type" value="Genomic_DNA"/>
</dbReference>
<reference evidence="1 2" key="1">
    <citation type="journal article" date="2019" name="Nat. Ecol. Evol.">
        <title>Megaphylogeny resolves global patterns of mushroom evolution.</title>
        <authorList>
            <person name="Varga T."/>
            <person name="Krizsan K."/>
            <person name="Foldi C."/>
            <person name="Dima B."/>
            <person name="Sanchez-Garcia M."/>
            <person name="Sanchez-Ramirez S."/>
            <person name="Szollosi G.J."/>
            <person name="Szarkandi J.G."/>
            <person name="Papp V."/>
            <person name="Albert L."/>
            <person name="Andreopoulos W."/>
            <person name="Angelini C."/>
            <person name="Antonin V."/>
            <person name="Barry K.W."/>
            <person name="Bougher N.L."/>
            <person name="Buchanan P."/>
            <person name="Buyck B."/>
            <person name="Bense V."/>
            <person name="Catcheside P."/>
            <person name="Chovatia M."/>
            <person name="Cooper J."/>
            <person name="Damon W."/>
            <person name="Desjardin D."/>
            <person name="Finy P."/>
            <person name="Geml J."/>
            <person name="Haridas S."/>
            <person name="Hughes K."/>
            <person name="Justo A."/>
            <person name="Karasinski D."/>
            <person name="Kautmanova I."/>
            <person name="Kiss B."/>
            <person name="Kocsube S."/>
            <person name="Kotiranta H."/>
            <person name="LaButti K.M."/>
            <person name="Lechner B.E."/>
            <person name="Liimatainen K."/>
            <person name="Lipzen A."/>
            <person name="Lukacs Z."/>
            <person name="Mihaltcheva S."/>
            <person name="Morgado L.N."/>
            <person name="Niskanen T."/>
            <person name="Noordeloos M.E."/>
            <person name="Ohm R.A."/>
            <person name="Ortiz-Santana B."/>
            <person name="Ovrebo C."/>
            <person name="Racz N."/>
            <person name="Riley R."/>
            <person name="Savchenko A."/>
            <person name="Shiryaev A."/>
            <person name="Soop K."/>
            <person name="Spirin V."/>
            <person name="Szebenyi C."/>
            <person name="Tomsovsky M."/>
            <person name="Tulloss R.E."/>
            <person name="Uehling J."/>
            <person name="Grigoriev I.V."/>
            <person name="Vagvolgyi C."/>
            <person name="Papp T."/>
            <person name="Martin F.M."/>
            <person name="Miettinen O."/>
            <person name="Hibbett D.S."/>
            <person name="Nagy L.G."/>
        </authorList>
    </citation>
    <scope>NUCLEOTIDE SEQUENCE [LARGE SCALE GENOMIC DNA]</scope>
    <source>
        <strain evidence="1 2">NL-1719</strain>
    </source>
</reference>
<protein>
    <submittedName>
        <fullName evidence="1">Uncharacterized protein</fullName>
    </submittedName>
</protein>
<sequence>MVSFKSLAILSVFTLGQQSMGQVIDPIVGLCEQCGNATLARFCTNRALNCCYLQYDYAICLPQCPTVVIVDPPVTPIATATAIAV</sequence>
<evidence type="ECO:0000313" key="1">
    <source>
        <dbReference type="EMBL" id="TFK67778.1"/>
    </source>
</evidence>